<dbReference type="RefSeq" id="XP_013346803.1">
    <property type="nucleotide sequence ID" value="XM_013491349.1"/>
</dbReference>
<dbReference type="InterPro" id="IPR050529">
    <property type="entry name" value="CYP450_sterol_14alpha_dmase"/>
</dbReference>
<dbReference type="EMBL" id="KL584752">
    <property type="protein sequence ID" value="KEQ98167.1"/>
    <property type="molecule type" value="Genomic_DNA"/>
</dbReference>
<evidence type="ECO:0000256" key="5">
    <source>
        <dbReference type="SAM" id="MobiDB-lite"/>
    </source>
</evidence>
<evidence type="ECO:0008006" key="8">
    <source>
        <dbReference type="Google" id="ProtNLM"/>
    </source>
</evidence>
<accession>A0A074YVI1</accession>
<dbReference type="Pfam" id="PF00067">
    <property type="entry name" value="p450"/>
    <property type="match status" value="2"/>
</dbReference>
<evidence type="ECO:0000313" key="7">
    <source>
        <dbReference type="Proteomes" id="UP000030641"/>
    </source>
</evidence>
<feature type="region of interest" description="Disordered" evidence="5">
    <location>
        <begin position="361"/>
        <end position="383"/>
    </location>
</feature>
<protein>
    <recommendedName>
        <fullName evidence="8">Cytochrome P450</fullName>
    </recommendedName>
</protein>
<dbReference type="InParanoid" id="A0A074YVI1"/>
<dbReference type="GO" id="GO:0020037">
    <property type="term" value="F:heme binding"/>
    <property type="evidence" value="ECO:0007669"/>
    <property type="project" value="InterPro"/>
</dbReference>
<evidence type="ECO:0000313" key="6">
    <source>
        <dbReference type="EMBL" id="KEQ98167.1"/>
    </source>
</evidence>
<dbReference type="InterPro" id="IPR001128">
    <property type="entry name" value="Cyt_P450"/>
</dbReference>
<evidence type="ECO:0000256" key="3">
    <source>
        <dbReference type="ARBA" id="ARBA00022723"/>
    </source>
</evidence>
<dbReference type="GO" id="GO:0016705">
    <property type="term" value="F:oxidoreductase activity, acting on paired donors, with incorporation or reduction of molecular oxygen"/>
    <property type="evidence" value="ECO:0007669"/>
    <property type="project" value="InterPro"/>
</dbReference>
<proteinExistence type="inferred from homology"/>
<dbReference type="OrthoDB" id="3366823at2759"/>
<keyword evidence="2" id="KW-0349">Heme</keyword>
<dbReference type="OMA" id="CPYERAA"/>
<dbReference type="PANTHER" id="PTHR24304:SF2">
    <property type="entry name" value="24-HYDROXYCHOLESTEROL 7-ALPHA-HYDROXYLASE"/>
    <property type="match status" value="1"/>
</dbReference>
<organism evidence="6 7">
    <name type="scientific">Aureobasidium subglaciale (strain EXF-2481)</name>
    <name type="common">Aureobasidium pullulans var. subglaciale</name>
    <dbReference type="NCBI Taxonomy" id="1043005"/>
    <lineage>
        <taxon>Eukaryota</taxon>
        <taxon>Fungi</taxon>
        <taxon>Dikarya</taxon>
        <taxon>Ascomycota</taxon>
        <taxon>Pezizomycotina</taxon>
        <taxon>Dothideomycetes</taxon>
        <taxon>Dothideomycetidae</taxon>
        <taxon>Dothideales</taxon>
        <taxon>Saccotheciaceae</taxon>
        <taxon>Aureobasidium</taxon>
    </lineage>
</organism>
<sequence length="469" mass="53396">MVMQLLFDLPSAAKNFYQSDNSGVAPNPLPGTNVPAHHRVGFMRHHAASKYLNGAHLQGMTERFVETFKMRIMSSEHISDDQWTELPDFQDWLQKELFRSAMRAMCGPHFERLSPTSADDFWEYMRFIPVYGKGLPRWTNRAAYRARDRVLGAIMRWHSHAVEHAGCEPRADDSIWDEYWGAKIMKERYAYATKTEHLSAEAKASEDLAMIFAMNANAVPATVWFVLELTRSPELLLRVRKEVSAARIKLPSGEPSPDPFNLDVHVLGSSALLQSCYAEILRLYMTAALMRSPERNDYILGRWRFPRGKLIVLSSRTAHHNTDLWNQGTPDDFHPIDKFWSDRFLGVPDDEVRVGPARVLQTDKEGPTVTKSPSDHDNTSTKTDPEIKFSMERVSAGGWVPYGGGAHICPGRFFAKNEMLATFALISTAFDIELLDPDMHIEPNMDYFPIGMLPPKPKLPFRIRRKTTA</sequence>
<gene>
    <name evidence="6" type="ORF">AUEXF2481DRAFT_36667</name>
</gene>
<dbReference type="Gene3D" id="1.10.630.10">
    <property type="entry name" value="Cytochrome P450"/>
    <property type="match status" value="1"/>
</dbReference>
<keyword evidence="7" id="KW-1185">Reference proteome</keyword>
<dbReference type="GO" id="GO:0008395">
    <property type="term" value="F:steroid hydroxylase activity"/>
    <property type="evidence" value="ECO:0007669"/>
    <property type="project" value="TreeGrafter"/>
</dbReference>
<evidence type="ECO:0000256" key="2">
    <source>
        <dbReference type="ARBA" id="ARBA00022617"/>
    </source>
</evidence>
<dbReference type="GO" id="GO:0005506">
    <property type="term" value="F:iron ion binding"/>
    <property type="evidence" value="ECO:0007669"/>
    <property type="project" value="InterPro"/>
</dbReference>
<dbReference type="AlphaFoldDB" id="A0A074YVI1"/>
<dbReference type="STRING" id="1043005.A0A074YVI1"/>
<dbReference type="InterPro" id="IPR036396">
    <property type="entry name" value="Cyt_P450_sf"/>
</dbReference>
<reference evidence="6 7" key="1">
    <citation type="journal article" date="2014" name="BMC Genomics">
        <title>Genome sequencing of four Aureobasidium pullulans varieties: biotechnological potential, stress tolerance, and description of new species.</title>
        <authorList>
            <person name="Gostin Ar C."/>
            <person name="Ohm R.A."/>
            <person name="Kogej T."/>
            <person name="Sonjak S."/>
            <person name="Turk M."/>
            <person name="Zajc J."/>
            <person name="Zalar P."/>
            <person name="Grube M."/>
            <person name="Sun H."/>
            <person name="Han J."/>
            <person name="Sharma A."/>
            <person name="Chiniquy J."/>
            <person name="Ngan C.Y."/>
            <person name="Lipzen A."/>
            <person name="Barry K."/>
            <person name="Grigoriev I.V."/>
            <person name="Gunde-Cimerman N."/>
        </authorList>
    </citation>
    <scope>NUCLEOTIDE SEQUENCE [LARGE SCALE GENOMIC DNA]</scope>
    <source>
        <strain evidence="6 7">EXF-2481</strain>
    </source>
</reference>
<dbReference type="GeneID" id="25365635"/>
<keyword evidence="4" id="KW-0408">Iron</keyword>
<dbReference type="CDD" id="cd11040">
    <property type="entry name" value="CYP7_CYP8-like"/>
    <property type="match status" value="1"/>
</dbReference>
<dbReference type="PANTHER" id="PTHR24304">
    <property type="entry name" value="CYTOCHROME P450 FAMILY 7"/>
    <property type="match status" value="1"/>
</dbReference>
<feature type="compositionally biased region" description="Basic and acidic residues" evidence="5">
    <location>
        <begin position="373"/>
        <end position="383"/>
    </location>
</feature>
<dbReference type="HOGENOM" id="CLU_018012_2_2_1"/>
<dbReference type="SUPFAM" id="SSF48264">
    <property type="entry name" value="Cytochrome P450"/>
    <property type="match status" value="1"/>
</dbReference>
<evidence type="ECO:0000256" key="4">
    <source>
        <dbReference type="ARBA" id="ARBA00023004"/>
    </source>
</evidence>
<comment type="similarity">
    <text evidence="1">Belongs to the cytochrome P450 family.</text>
</comment>
<evidence type="ECO:0000256" key="1">
    <source>
        <dbReference type="ARBA" id="ARBA00010617"/>
    </source>
</evidence>
<dbReference type="Proteomes" id="UP000030641">
    <property type="component" value="Unassembled WGS sequence"/>
</dbReference>
<name>A0A074YVI1_AURSE</name>
<keyword evidence="3" id="KW-0479">Metal-binding</keyword>